<evidence type="ECO:0000256" key="1">
    <source>
        <dbReference type="ARBA" id="ARBA00005721"/>
    </source>
</evidence>
<dbReference type="RefSeq" id="WP_037617879.1">
    <property type="nucleotide sequence ID" value="NZ_JABTYC020000004.1"/>
</dbReference>
<dbReference type="Pfam" id="PF03780">
    <property type="entry name" value="Asp23"/>
    <property type="match status" value="1"/>
</dbReference>
<dbReference type="InterPro" id="IPR005531">
    <property type="entry name" value="Asp23"/>
</dbReference>
<dbReference type="PANTHER" id="PTHR34297">
    <property type="entry name" value="HYPOTHETICAL CYTOSOLIC PROTEIN-RELATED"/>
    <property type="match status" value="1"/>
</dbReference>
<dbReference type="PANTHER" id="PTHR34297:SF1">
    <property type="entry name" value="ASP23_GLS24 FAMILY ENVELOPE STRESS RESPONSE PROTEIN"/>
    <property type="match status" value="1"/>
</dbReference>
<proteinExistence type="inferred from homology"/>
<name>A0A0A0DEH8_9STRE</name>
<keyword evidence="3" id="KW-1185">Reference proteome</keyword>
<dbReference type="STRING" id="176090.SSIN_1722"/>
<evidence type="ECO:0000313" key="2">
    <source>
        <dbReference type="EMBL" id="KGM36509.1"/>
    </source>
</evidence>
<dbReference type="AlphaFoldDB" id="A0A0A0DEH8"/>
<gene>
    <name evidence="2" type="ORF">SSIN_1722</name>
</gene>
<comment type="caution">
    <text evidence="2">The sequence shown here is derived from an EMBL/GenBank/DDBJ whole genome shotgun (WGS) entry which is preliminary data.</text>
</comment>
<organism evidence="2 3">
    <name type="scientific">Streptococcus sinensis</name>
    <dbReference type="NCBI Taxonomy" id="176090"/>
    <lineage>
        <taxon>Bacteria</taxon>
        <taxon>Bacillati</taxon>
        <taxon>Bacillota</taxon>
        <taxon>Bacilli</taxon>
        <taxon>Lactobacillales</taxon>
        <taxon>Streptococcaceae</taxon>
        <taxon>Streptococcus</taxon>
    </lineage>
</organism>
<reference evidence="2 3" key="1">
    <citation type="submission" date="2014-06" db="EMBL/GenBank/DDBJ databases">
        <authorList>
            <person name="Teng J.L."/>
            <person name="Huang Y."/>
            <person name="Tse H."/>
            <person name="Lau S.K."/>
            <person name="Woo P.C."/>
        </authorList>
    </citation>
    <scope>NUCLEOTIDE SEQUENCE [LARGE SCALE GENOMIC DNA]</scope>
    <source>
        <strain evidence="2 3">HKU4</strain>
    </source>
</reference>
<dbReference type="PATRIC" id="fig|176090.4.peg.1669"/>
<sequence>MANEQLGEIVIAPRVLEKIIAIATAKVEGVHSFANKSMSDSLSMRTLGRGVALHTDESGDVTVDIYLYLEYGISVPTVAVAIQKAVKSAVNDMAEVELSAVNIHVAGIVPEKSPKPDLKDLFDEDFLNE</sequence>
<protein>
    <submittedName>
        <fullName evidence="2">Alkaline shock protein</fullName>
    </submittedName>
</protein>
<accession>A0A0A0DEH8</accession>
<dbReference type="Proteomes" id="UP000030019">
    <property type="component" value="Unassembled WGS sequence"/>
</dbReference>
<comment type="similarity">
    <text evidence="1">Belongs to the asp23 family.</text>
</comment>
<dbReference type="EMBL" id="JPEN01000099">
    <property type="protein sequence ID" value="KGM36509.1"/>
    <property type="molecule type" value="Genomic_DNA"/>
</dbReference>
<dbReference type="eggNOG" id="COG1302">
    <property type="taxonomic scope" value="Bacteria"/>
</dbReference>
<evidence type="ECO:0000313" key="3">
    <source>
        <dbReference type="Proteomes" id="UP000030019"/>
    </source>
</evidence>